<evidence type="ECO:0000313" key="9">
    <source>
        <dbReference type="Proteomes" id="UP000603865"/>
    </source>
</evidence>
<evidence type="ECO:0000256" key="5">
    <source>
        <dbReference type="HAMAP-Rule" id="MF_00006"/>
    </source>
</evidence>
<dbReference type="PRINTS" id="PR00149">
    <property type="entry name" value="FUMRATELYASE"/>
</dbReference>
<dbReference type="FunFam" id="1.10.275.10:FF:000002">
    <property type="entry name" value="Argininosuccinate lyase"/>
    <property type="match status" value="1"/>
</dbReference>
<comment type="similarity">
    <text evidence="5">Belongs to the lyase 1 family. Argininosuccinate lyase subfamily.</text>
</comment>
<dbReference type="GO" id="GO:0005829">
    <property type="term" value="C:cytosol"/>
    <property type="evidence" value="ECO:0007669"/>
    <property type="project" value="TreeGrafter"/>
</dbReference>
<dbReference type="InterPro" id="IPR020557">
    <property type="entry name" value="Fumarate_lyase_CS"/>
</dbReference>
<proteinExistence type="inferred from homology"/>
<dbReference type="Gene3D" id="1.10.275.10">
    <property type="entry name" value="Fumarase/aspartase (N-terminal domain)"/>
    <property type="match status" value="1"/>
</dbReference>
<dbReference type="Pfam" id="PF00583">
    <property type="entry name" value="Acetyltransf_1"/>
    <property type="match status" value="1"/>
</dbReference>
<dbReference type="InterPro" id="IPR008948">
    <property type="entry name" value="L-Aspartase-like"/>
</dbReference>
<reference evidence="8" key="2">
    <citation type="submission" date="2020-09" db="EMBL/GenBank/DDBJ databases">
        <authorList>
            <person name="Sun Q."/>
            <person name="Ohkuma M."/>
        </authorList>
    </citation>
    <scope>NUCLEOTIDE SEQUENCE</scope>
    <source>
        <strain evidence="8">JCM 31311</strain>
    </source>
</reference>
<evidence type="ECO:0000313" key="8">
    <source>
        <dbReference type="EMBL" id="GGR01609.1"/>
    </source>
</evidence>
<dbReference type="Gene3D" id="1.20.200.10">
    <property type="entry name" value="Fumarase/aspartase (Central domain)"/>
    <property type="match status" value="1"/>
</dbReference>
<dbReference type="Pfam" id="PF00206">
    <property type="entry name" value="Lyase_1"/>
    <property type="match status" value="1"/>
</dbReference>
<feature type="region of interest" description="Disordered" evidence="6">
    <location>
        <begin position="163"/>
        <end position="194"/>
    </location>
</feature>
<dbReference type="PANTHER" id="PTHR43814:SF1">
    <property type="entry name" value="ARGININOSUCCINATE LYASE"/>
    <property type="match status" value="1"/>
</dbReference>
<dbReference type="Gene3D" id="1.10.40.30">
    <property type="entry name" value="Fumarase/aspartase (C-terminal domain)"/>
    <property type="match status" value="1"/>
</dbReference>
<dbReference type="HAMAP" id="MF_00006">
    <property type="entry name" value="Arg_succ_lyase"/>
    <property type="match status" value="1"/>
</dbReference>
<feature type="compositionally biased region" description="Polar residues" evidence="6">
    <location>
        <begin position="177"/>
        <end position="188"/>
    </location>
</feature>
<dbReference type="SUPFAM" id="SSF48557">
    <property type="entry name" value="L-aspartase-like"/>
    <property type="match status" value="1"/>
</dbReference>
<dbReference type="FunFam" id="1.20.200.10:FF:000015">
    <property type="entry name" value="argininosuccinate lyase isoform X2"/>
    <property type="match status" value="1"/>
</dbReference>
<evidence type="ECO:0000256" key="6">
    <source>
        <dbReference type="SAM" id="MobiDB-lite"/>
    </source>
</evidence>
<dbReference type="PANTHER" id="PTHR43814">
    <property type="entry name" value="ARGININOSUCCINATE LYASE"/>
    <property type="match status" value="1"/>
</dbReference>
<dbReference type="EC" id="4.3.2.1" evidence="2 5"/>
<protein>
    <recommendedName>
        <fullName evidence="2 5">Argininosuccinate lyase</fullName>
        <shortName evidence="5">ASAL</shortName>
        <ecNumber evidence="2 5">4.3.2.1</ecNumber>
    </recommendedName>
    <alternativeName>
        <fullName evidence="5">Arginosuccinase</fullName>
    </alternativeName>
</protein>
<dbReference type="PRINTS" id="PR00145">
    <property type="entry name" value="ARGSUCLYASE"/>
</dbReference>
<dbReference type="Gene3D" id="3.40.630.30">
    <property type="match status" value="1"/>
</dbReference>
<comment type="subcellular location">
    <subcellularLocation>
        <location evidence="5">Cytoplasm</location>
    </subcellularLocation>
</comment>
<dbReference type="CDD" id="cd04301">
    <property type="entry name" value="NAT_SF"/>
    <property type="match status" value="1"/>
</dbReference>
<dbReference type="InterPro" id="IPR029419">
    <property type="entry name" value="Arg_succ_lyase_C"/>
</dbReference>
<comment type="caution">
    <text evidence="8">The sequence shown here is derived from an EMBL/GenBank/DDBJ whole genome shotgun (WGS) entry which is preliminary data.</text>
</comment>
<dbReference type="InterPro" id="IPR000362">
    <property type="entry name" value="Fumarate_lyase_fam"/>
</dbReference>
<dbReference type="InterPro" id="IPR009049">
    <property type="entry name" value="Argininosuccinate_lyase"/>
</dbReference>
<dbReference type="InterPro" id="IPR016181">
    <property type="entry name" value="Acyl_CoA_acyltransferase"/>
</dbReference>
<dbReference type="InterPro" id="IPR022761">
    <property type="entry name" value="Fumarate_lyase_N"/>
</dbReference>
<keyword evidence="3 5" id="KW-0055">Arginine biosynthesis</keyword>
<keyword evidence="9" id="KW-1185">Reference proteome</keyword>
<evidence type="ECO:0000256" key="3">
    <source>
        <dbReference type="ARBA" id="ARBA00022571"/>
    </source>
</evidence>
<evidence type="ECO:0000256" key="1">
    <source>
        <dbReference type="ARBA" id="ARBA00004941"/>
    </source>
</evidence>
<keyword evidence="5" id="KW-0456">Lyase</keyword>
<organism evidence="8 9">
    <name type="scientific">Deinococcus ruber</name>
    <dbReference type="NCBI Taxonomy" id="1848197"/>
    <lineage>
        <taxon>Bacteria</taxon>
        <taxon>Thermotogati</taxon>
        <taxon>Deinococcota</taxon>
        <taxon>Deinococci</taxon>
        <taxon>Deinococcales</taxon>
        <taxon>Deinococcaceae</taxon>
        <taxon>Deinococcus</taxon>
    </lineage>
</organism>
<dbReference type="FunFam" id="1.10.40.30:FF:000001">
    <property type="entry name" value="Argininosuccinate lyase"/>
    <property type="match status" value="1"/>
</dbReference>
<comment type="catalytic activity">
    <reaction evidence="5">
        <text>2-(N(omega)-L-arginino)succinate = fumarate + L-arginine</text>
        <dbReference type="Rhea" id="RHEA:24020"/>
        <dbReference type="ChEBI" id="CHEBI:29806"/>
        <dbReference type="ChEBI" id="CHEBI:32682"/>
        <dbReference type="ChEBI" id="CHEBI:57472"/>
        <dbReference type="EC" id="4.3.2.1"/>
    </reaction>
</comment>
<dbReference type="NCBIfam" id="TIGR00838">
    <property type="entry name" value="argH"/>
    <property type="match status" value="1"/>
</dbReference>
<evidence type="ECO:0000259" key="7">
    <source>
        <dbReference type="PROSITE" id="PS51186"/>
    </source>
</evidence>
<dbReference type="InterPro" id="IPR000182">
    <property type="entry name" value="GNAT_dom"/>
</dbReference>
<evidence type="ECO:0000256" key="4">
    <source>
        <dbReference type="ARBA" id="ARBA00022605"/>
    </source>
</evidence>
<feature type="compositionally biased region" description="Basic and acidic residues" evidence="6">
    <location>
        <begin position="163"/>
        <end position="175"/>
    </location>
</feature>
<dbReference type="Proteomes" id="UP000603865">
    <property type="component" value="Unassembled WGS sequence"/>
</dbReference>
<accession>A0A918F2N6</accession>
<dbReference type="GO" id="GO:0042450">
    <property type="term" value="P:L-arginine biosynthetic process via ornithine"/>
    <property type="evidence" value="ECO:0007669"/>
    <property type="project" value="UniProtKB-UniRule"/>
</dbReference>
<gene>
    <name evidence="5" type="primary">argH</name>
    <name evidence="8" type="ORF">GCM10008957_13000</name>
</gene>
<name>A0A918F2N6_9DEIO</name>
<dbReference type="EMBL" id="BMQL01000005">
    <property type="protein sequence ID" value="GGR01609.1"/>
    <property type="molecule type" value="Genomic_DNA"/>
</dbReference>
<dbReference type="GO" id="GO:0016747">
    <property type="term" value="F:acyltransferase activity, transferring groups other than amino-acyl groups"/>
    <property type="evidence" value="ECO:0007669"/>
    <property type="project" value="InterPro"/>
</dbReference>
<dbReference type="PROSITE" id="PS51186">
    <property type="entry name" value="GNAT"/>
    <property type="match status" value="1"/>
</dbReference>
<dbReference type="InterPro" id="IPR024083">
    <property type="entry name" value="Fumarase/histidase_N"/>
</dbReference>
<evidence type="ECO:0000256" key="2">
    <source>
        <dbReference type="ARBA" id="ARBA00012338"/>
    </source>
</evidence>
<dbReference type="GO" id="GO:0004056">
    <property type="term" value="F:argininosuccinate lyase activity"/>
    <property type="evidence" value="ECO:0007669"/>
    <property type="project" value="UniProtKB-UniRule"/>
</dbReference>
<feature type="domain" description="N-acetyltransferase" evidence="7">
    <location>
        <begin position="3"/>
        <end position="158"/>
    </location>
</feature>
<dbReference type="SUPFAM" id="SSF55729">
    <property type="entry name" value="Acyl-CoA N-acyltransferases (Nat)"/>
    <property type="match status" value="1"/>
</dbReference>
<comment type="pathway">
    <text evidence="1 5">Amino-acid biosynthesis; L-arginine biosynthesis; L-arginine from L-ornithine and carbamoyl phosphate: step 3/3.</text>
</comment>
<dbReference type="Pfam" id="PF14698">
    <property type="entry name" value="ASL_C2"/>
    <property type="match status" value="1"/>
</dbReference>
<reference evidence="8" key="1">
    <citation type="journal article" date="2014" name="Int. J. Syst. Evol. Microbiol.">
        <title>Complete genome sequence of Corynebacterium casei LMG S-19264T (=DSM 44701T), isolated from a smear-ripened cheese.</title>
        <authorList>
            <consortium name="US DOE Joint Genome Institute (JGI-PGF)"/>
            <person name="Walter F."/>
            <person name="Albersmeier A."/>
            <person name="Kalinowski J."/>
            <person name="Ruckert C."/>
        </authorList>
    </citation>
    <scope>NUCLEOTIDE SEQUENCE</scope>
    <source>
        <strain evidence="8">JCM 31311</strain>
    </source>
</reference>
<sequence length="652" mass="70602">MTYRLRATTPGDAPVFHAVMMAAGMDARSSWNRVTVHDVEWSLREAGGYVVQDDSGAVVGVVGWRPDLSDPEGQRTLTLNKLAVLPHARGEGLARQLVAAVEAHARRQGFERVLLAVSLYNLGVLPFYQRLGYTRSDDVYAFASPHSPVPVVLTKLVTDAARPEHSAPDSFRPTEEPMTSQNEPPTTSSDKKLWGGRFAESTAPLVEQYNASVPFDQRLYAQDIRGSLAHVAMLGRVGILQPGEVAQISAGLQAILSDIQAGQFEWRLDREDVHMNIEAALRDRIGPVAGKLHTARSRNDQVAVDFRLFVKEAALELAALTRDLRRVMVQEAEKHLTSDGGSAVILPGYTHLQVAQPILLSHWFMAYAAMLERDEGRLRDAAARMDESPLGSSALAGTPWPIDRHDTAAALGFARPTANSLDGVGSRDFALEFLAACAVLMAHLSRLSEETVLYSTFEFGFLTLPDSHTTGSSIMPQKKNPDVSELARGKSGRVFGNLMGLLTVVKGTPLAYNKDLQEDKEGVFDSFDTCAITLRLYAEMLPKSVWNAETTRAAAARGYSTATDLADLLARQGVPFREAHEVVGGLVGVASRSGRQLWELTDAEMKAAHPLLSAEVAASLTVEASVKGRLSHGGTAPERVQEAVAAAKAALE</sequence>
<dbReference type="AlphaFoldDB" id="A0A918F2N6"/>
<keyword evidence="4 5" id="KW-0028">Amino-acid biosynthesis</keyword>
<keyword evidence="5" id="KW-0963">Cytoplasm</keyword>
<dbReference type="PROSITE" id="PS00163">
    <property type="entry name" value="FUMARATE_LYASES"/>
    <property type="match status" value="1"/>
</dbReference>
<dbReference type="CDD" id="cd01359">
    <property type="entry name" value="Argininosuccinate_lyase"/>
    <property type="match status" value="1"/>
</dbReference>